<sequence>MNSTPRNAQRSPSTRLRPRAPALRLVPSTCSQDATTERWPSAGEAGLGCLDAATAVGRDPFKSPVRLWMEKTERHDLLQPVDPCLVQSADTAAYWSRLLEPIVVAHYALRTGRQVQRTRALLRHPQHPWMLAHPGREIVGAPDVQLLECRCVGMDAAELWGEGPPAYVRIQMLHRLAVTGAQAIDVVALICGQDLQIHRVERNEVEISRLIDAEREFWHCVATDCAPLAGDPQGA</sequence>
<evidence type="ECO:0000259" key="1">
    <source>
        <dbReference type="Pfam" id="PF09588"/>
    </source>
</evidence>
<dbReference type="NCBIfam" id="TIGR03033">
    <property type="entry name" value="phage_rel_nuc"/>
    <property type="match status" value="1"/>
</dbReference>
<dbReference type="InterPro" id="IPR017482">
    <property type="entry name" value="Lambda-type_endonuclease"/>
</dbReference>
<proteinExistence type="predicted"/>
<dbReference type="Proteomes" id="UP000217154">
    <property type="component" value="Chromosome"/>
</dbReference>
<evidence type="ECO:0000313" key="2">
    <source>
        <dbReference type="EMBL" id="ATA52844.1"/>
    </source>
</evidence>
<dbReference type="SUPFAM" id="SSF52980">
    <property type="entry name" value="Restriction endonuclease-like"/>
    <property type="match status" value="1"/>
</dbReference>
<dbReference type="EMBL" id="CP023284">
    <property type="protein sequence ID" value="ATA52844.1"/>
    <property type="molecule type" value="Genomic_DNA"/>
</dbReference>
<feature type="domain" description="YqaJ viral recombinase" evidence="1">
    <location>
        <begin position="39"/>
        <end position="182"/>
    </location>
</feature>
<evidence type="ECO:0000313" key="3">
    <source>
        <dbReference type="Proteomes" id="UP000217154"/>
    </source>
</evidence>
<organism evidence="2 3">
    <name type="scientific">Variovorax boronicumulans</name>
    <dbReference type="NCBI Taxonomy" id="436515"/>
    <lineage>
        <taxon>Bacteria</taxon>
        <taxon>Pseudomonadati</taxon>
        <taxon>Pseudomonadota</taxon>
        <taxon>Betaproteobacteria</taxon>
        <taxon>Burkholderiales</taxon>
        <taxon>Comamonadaceae</taxon>
        <taxon>Variovorax</taxon>
    </lineage>
</organism>
<dbReference type="Gene3D" id="3.90.320.10">
    <property type="match status" value="1"/>
</dbReference>
<dbReference type="InterPro" id="IPR019080">
    <property type="entry name" value="YqaJ_viral_recombinase"/>
</dbReference>
<accession>A0A250DEZ3</accession>
<protein>
    <recommendedName>
        <fullName evidence="1">YqaJ viral recombinase domain-containing protein</fullName>
    </recommendedName>
</protein>
<dbReference type="InterPro" id="IPR011335">
    <property type="entry name" value="Restrct_endonuc-II-like"/>
</dbReference>
<dbReference type="Pfam" id="PF09588">
    <property type="entry name" value="YqaJ"/>
    <property type="match status" value="1"/>
</dbReference>
<dbReference type="AlphaFoldDB" id="A0A250DEZ3"/>
<dbReference type="InterPro" id="IPR011604">
    <property type="entry name" value="PDDEXK-like_dom_sf"/>
</dbReference>
<name>A0A250DEZ3_9BURK</name>
<reference evidence="2 3" key="1">
    <citation type="submission" date="2017-09" db="EMBL/GenBank/DDBJ databases">
        <title>The diverse metabolic capabilities of V. boronicumulans make it an excellent choice for continued studies on novel biodegradation.</title>
        <authorList>
            <person name="Sun S."/>
        </authorList>
    </citation>
    <scope>NUCLEOTIDE SEQUENCE [LARGE SCALE GENOMIC DNA]</scope>
    <source>
        <strain evidence="2 3">J1</strain>
    </source>
</reference>
<gene>
    <name evidence="2" type="ORF">CKY39_06200</name>
</gene>
<dbReference type="KEGG" id="vbo:CKY39_06200"/>